<keyword evidence="2" id="KW-1185">Reference proteome</keyword>
<proteinExistence type="predicted"/>
<name>A0A5M3T750_LIMPL</name>
<dbReference type="InterPro" id="IPR036513">
    <property type="entry name" value="STAS_dom_sf"/>
</dbReference>
<comment type="caution">
    <text evidence="1">The sequence shown here is derived from an EMBL/GenBank/DDBJ whole genome shotgun (WGS) entry which is preliminary data.</text>
</comment>
<evidence type="ECO:0008006" key="3">
    <source>
        <dbReference type="Google" id="ProtNLM"/>
    </source>
</evidence>
<dbReference type="Gene3D" id="3.30.750.24">
    <property type="entry name" value="STAS domain"/>
    <property type="match status" value="1"/>
</dbReference>
<dbReference type="SUPFAM" id="SSF52091">
    <property type="entry name" value="SpoIIaa-like"/>
    <property type="match status" value="1"/>
</dbReference>
<reference evidence="1 2" key="1">
    <citation type="journal article" date="2019" name="J Genomics">
        <title>The Draft Genome of a Hydrogen-producing Cyanobacterium, Arthrospira platensis NIES-46.</title>
        <authorList>
            <person name="Suzuki S."/>
            <person name="Yamaguchi H."/>
            <person name="Kawachi M."/>
        </authorList>
    </citation>
    <scope>NUCLEOTIDE SEQUENCE [LARGE SCALE GENOMIC DNA]</scope>
    <source>
        <strain evidence="1 2">NIES-46</strain>
    </source>
</reference>
<evidence type="ECO:0000313" key="1">
    <source>
        <dbReference type="EMBL" id="GCE94677.1"/>
    </source>
</evidence>
<evidence type="ECO:0000313" key="2">
    <source>
        <dbReference type="Proteomes" id="UP000326169"/>
    </source>
</evidence>
<dbReference type="RefSeq" id="WP_006619707.1">
    <property type="nucleotide sequence ID" value="NZ_BIMW01000103.1"/>
</dbReference>
<dbReference type="EMBL" id="BIMW01000103">
    <property type="protein sequence ID" value="GCE94677.1"/>
    <property type="molecule type" value="Genomic_DNA"/>
</dbReference>
<protein>
    <recommendedName>
        <fullName evidence="3">STAS domain-containing protein</fullName>
    </recommendedName>
</protein>
<accession>A0A5M3T750</accession>
<dbReference type="GeneID" id="301683565"/>
<organism evidence="1 2">
    <name type="scientific">Limnospira platensis NIES-46</name>
    <dbReference type="NCBI Taxonomy" id="1236695"/>
    <lineage>
        <taxon>Bacteria</taxon>
        <taxon>Bacillati</taxon>
        <taxon>Cyanobacteriota</taxon>
        <taxon>Cyanophyceae</taxon>
        <taxon>Oscillatoriophycideae</taxon>
        <taxon>Oscillatoriales</taxon>
        <taxon>Sirenicapillariaceae</taxon>
        <taxon>Limnospira</taxon>
    </lineage>
</organism>
<dbReference type="NCBIfam" id="NF047705">
    <property type="entry name" value="slr1659_superfam"/>
    <property type="match status" value="1"/>
</dbReference>
<gene>
    <name evidence="1" type="ORF">NIES46_27360</name>
</gene>
<dbReference type="Proteomes" id="UP000326169">
    <property type="component" value="Unassembled WGS sequence"/>
</dbReference>
<sequence>MVIESYQTEDYSIGYDSQISTITLKGSLRLNGLQESNVVVKLLNDVLDIEPPKITLNLRELQFLNSSGINMLSKFVIKVRQKKTINLVLLASIKIPWQGKSLKNLQRLMPTLELQIDA</sequence>